<sequence length="52" mass="5764">MKGSPRSLWLSAINRASGWWMGQAANAMRQAQTAAMKAALKPKPARKPRKKK</sequence>
<keyword evidence="3" id="KW-1185">Reference proteome</keyword>
<organism evidence="2 3">
    <name type="scientific">Paeniroseomonas aquatica</name>
    <dbReference type="NCBI Taxonomy" id="373043"/>
    <lineage>
        <taxon>Bacteria</taxon>
        <taxon>Pseudomonadati</taxon>
        <taxon>Pseudomonadota</taxon>
        <taxon>Alphaproteobacteria</taxon>
        <taxon>Acetobacterales</taxon>
        <taxon>Acetobacteraceae</taxon>
        <taxon>Paeniroseomonas</taxon>
    </lineage>
</organism>
<reference evidence="3" key="1">
    <citation type="journal article" date="2019" name="Int. J. Syst. Evol. Microbiol.">
        <title>The Global Catalogue of Microorganisms (GCM) 10K type strain sequencing project: providing services to taxonomists for standard genome sequencing and annotation.</title>
        <authorList>
            <consortium name="The Broad Institute Genomics Platform"/>
            <consortium name="The Broad Institute Genome Sequencing Center for Infectious Disease"/>
            <person name="Wu L."/>
            <person name="Ma J."/>
        </authorList>
    </citation>
    <scope>NUCLEOTIDE SEQUENCE [LARGE SCALE GENOMIC DNA]</scope>
    <source>
        <strain evidence="3">CECT 7131</strain>
    </source>
</reference>
<feature type="compositionally biased region" description="Low complexity" evidence="1">
    <location>
        <begin position="32"/>
        <end position="42"/>
    </location>
</feature>
<name>A0ABT8AD67_9PROT</name>
<comment type="caution">
    <text evidence="2">The sequence shown here is derived from an EMBL/GenBank/DDBJ whole genome shotgun (WGS) entry which is preliminary data.</text>
</comment>
<protein>
    <submittedName>
        <fullName evidence="2">Uncharacterized protein</fullName>
    </submittedName>
</protein>
<proteinExistence type="predicted"/>
<feature type="compositionally biased region" description="Basic residues" evidence="1">
    <location>
        <begin position="43"/>
        <end position="52"/>
    </location>
</feature>
<gene>
    <name evidence="2" type="ORF">QWZ14_25545</name>
</gene>
<evidence type="ECO:0000313" key="3">
    <source>
        <dbReference type="Proteomes" id="UP001529369"/>
    </source>
</evidence>
<dbReference type="Proteomes" id="UP001529369">
    <property type="component" value="Unassembled WGS sequence"/>
</dbReference>
<accession>A0ABT8AD67</accession>
<evidence type="ECO:0000313" key="2">
    <source>
        <dbReference type="EMBL" id="MDN3567757.1"/>
    </source>
</evidence>
<feature type="region of interest" description="Disordered" evidence="1">
    <location>
        <begin position="32"/>
        <end position="52"/>
    </location>
</feature>
<evidence type="ECO:0000256" key="1">
    <source>
        <dbReference type="SAM" id="MobiDB-lite"/>
    </source>
</evidence>
<dbReference type="RefSeq" id="WP_290319820.1">
    <property type="nucleotide sequence ID" value="NZ_JAUFPN010000197.1"/>
</dbReference>
<dbReference type="EMBL" id="JAUFPN010000197">
    <property type="protein sequence ID" value="MDN3567757.1"/>
    <property type="molecule type" value="Genomic_DNA"/>
</dbReference>